<comment type="caution">
    <text evidence="1">The sequence shown here is derived from an EMBL/GenBank/DDBJ whole genome shotgun (WGS) entry which is preliminary data.</text>
</comment>
<dbReference type="AlphaFoldDB" id="A0AAV6N0P3"/>
<proteinExistence type="predicted"/>
<gene>
    <name evidence="1" type="ORF">SDJN03_15701</name>
</gene>
<name>A0AAV6N0P3_9ROSI</name>
<organism evidence="1 2">
    <name type="scientific">Cucurbita argyrosperma subsp. sororia</name>
    <dbReference type="NCBI Taxonomy" id="37648"/>
    <lineage>
        <taxon>Eukaryota</taxon>
        <taxon>Viridiplantae</taxon>
        <taxon>Streptophyta</taxon>
        <taxon>Embryophyta</taxon>
        <taxon>Tracheophyta</taxon>
        <taxon>Spermatophyta</taxon>
        <taxon>Magnoliopsida</taxon>
        <taxon>eudicotyledons</taxon>
        <taxon>Gunneridae</taxon>
        <taxon>Pentapetalae</taxon>
        <taxon>rosids</taxon>
        <taxon>fabids</taxon>
        <taxon>Cucurbitales</taxon>
        <taxon>Cucurbitaceae</taxon>
        <taxon>Cucurbiteae</taxon>
        <taxon>Cucurbita</taxon>
    </lineage>
</organism>
<reference evidence="1 2" key="1">
    <citation type="journal article" date="2021" name="Hortic Res">
        <title>The domestication of Cucurbita argyrosperma as revealed by the genome of its wild relative.</title>
        <authorList>
            <person name="Barrera-Redondo J."/>
            <person name="Sanchez-de la Vega G."/>
            <person name="Aguirre-Liguori J.A."/>
            <person name="Castellanos-Morales G."/>
            <person name="Gutierrez-Guerrero Y.T."/>
            <person name="Aguirre-Dugua X."/>
            <person name="Aguirre-Planter E."/>
            <person name="Tenaillon M.I."/>
            <person name="Lira-Saade R."/>
            <person name="Eguiarte L.E."/>
        </authorList>
    </citation>
    <scope>NUCLEOTIDE SEQUENCE [LARGE SCALE GENOMIC DNA]</scope>
    <source>
        <strain evidence="1">JBR-2021</strain>
    </source>
</reference>
<accession>A0AAV6N0P3</accession>
<feature type="non-terminal residue" evidence="1">
    <location>
        <position position="1"/>
    </location>
</feature>
<sequence length="77" mass="8851">MAGYGTSESYASEIELFISLAGDSDAGILEAFLNPMNVCREPTWWLHLLWTNYTNLSNEQICSFSFKLILIEVYKFF</sequence>
<dbReference type="EMBL" id="JAGKQH010000010">
    <property type="protein sequence ID" value="KAG6590278.1"/>
    <property type="molecule type" value="Genomic_DNA"/>
</dbReference>
<evidence type="ECO:0000313" key="2">
    <source>
        <dbReference type="Proteomes" id="UP000685013"/>
    </source>
</evidence>
<dbReference type="Proteomes" id="UP000685013">
    <property type="component" value="Chromosome 10"/>
</dbReference>
<keyword evidence="2" id="KW-1185">Reference proteome</keyword>
<evidence type="ECO:0000313" key="1">
    <source>
        <dbReference type="EMBL" id="KAG6590278.1"/>
    </source>
</evidence>
<protein>
    <submittedName>
        <fullName evidence="1">Uncharacterized protein</fullName>
    </submittedName>
</protein>